<evidence type="ECO:0000313" key="1">
    <source>
        <dbReference type="EMBL" id="OWL99215.1"/>
    </source>
</evidence>
<keyword evidence="2" id="KW-1185">Reference proteome</keyword>
<dbReference type="Proteomes" id="UP000197208">
    <property type="component" value="Unassembled WGS sequence"/>
</dbReference>
<accession>A0A2D0A8I5</accession>
<comment type="caution">
    <text evidence="1">The sequence shown here is derived from an EMBL/GenBank/DDBJ whole genome shotgun (WGS) entry which is preliminary data.</text>
</comment>
<organism evidence="1 2">
    <name type="scientific">Deinococcus indicus</name>
    <dbReference type="NCBI Taxonomy" id="223556"/>
    <lineage>
        <taxon>Bacteria</taxon>
        <taxon>Thermotogati</taxon>
        <taxon>Deinococcota</taxon>
        <taxon>Deinococci</taxon>
        <taxon>Deinococcales</taxon>
        <taxon>Deinococcaceae</taxon>
        <taxon>Deinococcus</taxon>
    </lineage>
</organism>
<evidence type="ECO:0000313" key="2">
    <source>
        <dbReference type="Proteomes" id="UP000197208"/>
    </source>
</evidence>
<dbReference type="EMBL" id="NHMK01000001">
    <property type="protein sequence ID" value="OWL99215.1"/>
    <property type="molecule type" value="Genomic_DNA"/>
</dbReference>
<gene>
    <name evidence="1" type="ORF">CBQ26_00100</name>
</gene>
<protein>
    <submittedName>
        <fullName evidence="1">Uncharacterized protein</fullName>
    </submittedName>
</protein>
<name>A0A2D0A8I5_9DEIO</name>
<reference evidence="1 2" key="1">
    <citation type="submission" date="2017-05" db="EMBL/GenBank/DDBJ databases">
        <title>De novo genome assembly of Deniococcus indicus strain DR1.</title>
        <authorList>
            <person name="Chauhan D."/>
            <person name="Yennamalli R.M."/>
            <person name="Priyadarshini R."/>
        </authorList>
    </citation>
    <scope>NUCLEOTIDE SEQUENCE [LARGE SCALE GENOMIC DNA]</scope>
    <source>
        <strain evidence="1 2">DR1</strain>
    </source>
</reference>
<sequence>MGQDGTMLTPLTISVPGAHKPAPTPQQALADLRKVALARPALQLRLKRLARLLAAGRALKLTGDPCRVQATVTALRAYAAKEPEVLTAVTPDEILAGLTRGPVRVSVHDQDGWPICEYRLSYATAGVDILCRDGRTRFLPRDEFRAQFRLAVFTLRVPATWLAEPTPMQPEQAA</sequence>
<dbReference type="AlphaFoldDB" id="A0A2D0A8I5"/>
<proteinExistence type="predicted"/>